<dbReference type="Pfam" id="PF00685">
    <property type="entry name" value="Sulfotransfer_1"/>
    <property type="match status" value="1"/>
</dbReference>
<sequence length="264" mass="30713">MNNKNIVSGLVIGMRKSGTTWVYENLKKSSLVVVSDKVKESGFFSKNNKLKVEGYHDLFPDDDSKIMLEVDTSIIYDLSAAKKIFDYNPDMKILAIKREPKEYVVSRYIHAKRRGLLTEDTIYEALSNQEWFREELKFNKNINRFYSIFPKENICVLDFEELNSSPNTFFQNGFRHLTSKNSDCDPDLEIINPAKVSSFPVITHFISGAARFFRRLGMYSFVNFFKNLGLHKNLENSVKPMELNDEEIDLIQKIVNEDEAKYQI</sequence>
<dbReference type="OrthoDB" id="9075305at2"/>
<dbReference type="PANTHER" id="PTHR10605:SF56">
    <property type="entry name" value="BIFUNCTIONAL HEPARAN SULFATE N-DEACETYLASE_N-SULFOTRANSFERASE"/>
    <property type="match status" value="1"/>
</dbReference>
<evidence type="ECO:0000256" key="2">
    <source>
        <dbReference type="ARBA" id="ARBA00023180"/>
    </source>
</evidence>
<dbReference type="GO" id="GO:0008146">
    <property type="term" value="F:sulfotransferase activity"/>
    <property type="evidence" value="ECO:0007669"/>
    <property type="project" value="InterPro"/>
</dbReference>
<dbReference type="InterPro" id="IPR027417">
    <property type="entry name" value="P-loop_NTPase"/>
</dbReference>
<dbReference type="RefSeq" id="WP_131904321.1">
    <property type="nucleotide sequence ID" value="NZ_BAAAFU010000008.1"/>
</dbReference>
<dbReference type="AlphaFoldDB" id="A0A4R1F7M9"/>
<evidence type="ECO:0000256" key="1">
    <source>
        <dbReference type="ARBA" id="ARBA00022679"/>
    </source>
</evidence>
<dbReference type="Proteomes" id="UP000294887">
    <property type="component" value="Unassembled WGS sequence"/>
</dbReference>
<dbReference type="SUPFAM" id="SSF52540">
    <property type="entry name" value="P-loop containing nucleoside triphosphate hydrolases"/>
    <property type="match status" value="1"/>
</dbReference>
<evidence type="ECO:0000313" key="4">
    <source>
        <dbReference type="EMBL" id="TCJ88639.1"/>
    </source>
</evidence>
<name>A0A4R1F7M9_9GAMM</name>
<gene>
    <name evidence="4" type="ORF">EV695_0497</name>
</gene>
<dbReference type="Gene3D" id="3.40.50.300">
    <property type="entry name" value="P-loop containing nucleotide triphosphate hydrolases"/>
    <property type="match status" value="1"/>
</dbReference>
<dbReference type="EMBL" id="SMFQ01000002">
    <property type="protein sequence ID" value="TCJ88639.1"/>
    <property type="molecule type" value="Genomic_DNA"/>
</dbReference>
<proteinExistence type="predicted"/>
<protein>
    <submittedName>
        <fullName evidence="4">Sulfotransferase domain-containing protein</fullName>
    </submittedName>
</protein>
<evidence type="ECO:0000313" key="5">
    <source>
        <dbReference type="Proteomes" id="UP000294887"/>
    </source>
</evidence>
<dbReference type="PANTHER" id="PTHR10605">
    <property type="entry name" value="HEPARAN SULFATE SULFOTRANSFERASE"/>
    <property type="match status" value="1"/>
</dbReference>
<keyword evidence="2" id="KW-0325">Glycoprotein</keyword>
<evidence type="ECO:0000259" key="3">
    <source>
        <dbReference type="Pfam" id="PF00685"/>
    </source>
</evidence>
<comment type="caution">
    <text evidence="4">The sequence shown here is derived from an EMBL/GenBank/DDBJ whole genome shotgun (WGS) entry which is preliminary data.</text>
</comment>
<dbReference type="InterPro" id="IPR037359">
    <property type="entry name" value="NST/OST"/>
</dbReference>
<dbReference type="InterPro" id="IPR000863">
    <property type="entry name" value="Sulfotransferase_dom"/>
</dbReference>
<organism evidence="4 5">
    <name type="scientific">Cocleimonas flava</name>
    <dbReference type="NCBI Taxonomy" id="634765"/>
    <lineage>
        <taxon>Bacteria</taxon>
        <taxon>Pseudomonadati</taxon>
        <taxon>Pseudomonadota</taxon>
        <taxon>Gammaproteobacteria</taxon>
        <taxon>Thiotrichales</taxon>
        <taxon>Thiotrichaceae</taxon>
        <taxon>Cocleimonas</taxon>
    </lineage>
</organism>
<feature type="domain" description="Sulfotransferase" evidence="3">
    <location>
        <begin position="10"/>
        <end position="167"/>
    </location>
</feature>
<accession>A0A4R1F7M9</accession>
<keyword evidence="5" id="KW-1185">Reference proteome</keyword>
<keyword evidence="1 4" id="KW-0808">Transferase</keyword>
<reference evidence="4 5" key="1">
    <citation type="submission" date="2019-03" db="EMBL/GenBank/DDBJ databases">
        <title>Genomic Encyclopedia of Type Strains, Phase IV (KMG-IV): sequencing the most valuable type-strain genomes for metagenomic binning, comparative biology and taxonomic classification.</title>
        <authorList>
            <person name="Goeker M."/>
        </authorList>
    </citation>
    <scope>NUCLEOTIDE SEQUENCE [LARGE SCALE GENOMIC DNA]</scope>
    <source>
        <strain evidence="4 5">DSM 24830</strain>
    </source>
</reference>